<keyword evidence="4" id="KW-0223">Dioxygenase</keyword>
<dbReference type="Pfam" id="PF13640">
    <property type="entry name" value="2OG-FeII_Oxy_3"/>
    <property type="match status" value="1"/>
</dbReference>
<evidence type="ECO:0000256" key="5">
    <source>
        <dbReference type="ARBA" id="ARBA00023002"/>
    </source>
</evidence>
<dbReference type="InterPro" id="IPR005123">
    <property type="entry name" value="Oxoglu/Fe-dep_dioxygenase_dom"/>
</dbReference>
<evidence type="ECO:0000256" key="6">
    <source>
        <dbReference type="ARBA" id="ARBA00023004"/>
    </source>
</evidence>
<dbReference type="KEGG" id="kim:G3T16_11085"/>
<dbReference type="AlphaFoldDB" id="A0A6C0U1G5"/>
<keyword evidence="3" id="KW-0847">Vitamin C</keyword>
<dbReference type="Proteomes" id="UP000477680">
    <property type="component" value="Chromosome"/>
</dbReference>
<organism evidence="8 9">
    <name type="scientific">Kineobactrum salinum</name>
    <dbReference type="NCBI Taxonomy" id="2708301"/>
    <lineage>
        <taxon>Bacteria</taxon>
        <taxon>Pseudomonadati</taxon>
        <taxon>Pseudomonadota</taxon>
        <taxon>Gammaproteobacteria</taxon>
        <taxon>Cellvibrionales</taxon>
        <taxon>Halieaceae</taxon>
        <taxon>Kineobactrum</taxon>
    </lineage>
</organism>
<sequence>MEPAASHSFATGRLLHQLPLVQQIDDFASEEEVASLLAIATPRLQQALVSDARQGIASAGRSGRNCWVRHDASPPVLSLCRRISALVGIPLERAESLQVIHYGPGQQYAPHYDAWDAGTERGQRCMARGGQRLATCLLYLNTVTAGGGTVFPKIGLEIPARQGRLVLFHNVFPGTNQRHPDSLHGGAPVTEGEKWACNLWFREQSLPHVRGGTS</sequence>
<dbReference type="PROSITE" id="PS51471">
    <property type="entry name" value="FE2OG_OXY"/>
    <property type="match status" value="1"/>
</dbReference>
<evidence type="ECO:0000256" key="3">
    <source>
        <dbReference type="ARBA" id="ARBA00022896"/>
    </source>
</evidence>
<dbReference type="InterPro" id="IPR006620">
    <property type="entry name" value="Pro_4_hyd_alph"/>
</dbReference>
<name>A0A6C0U1G5_9GAMM</name>
<dbReference type="EMBL" id="CP048711">
    <property type="protein sequence ID" value="QIB65881.1"/>
    <property type="molecule type" value="Genomic_DNA"/>
</dbReference>
<keyword evidence="2" id="KW-0479">Metal-binding</keyword>
<comment type="cofactor">
    <cofactor evidence="1">
        <name>L-ascorbate</name>
        <dbReference type="ChEBI" id="CHEBI:38290"/>
    </cofactor>
</comment>
<evidence type="ECO:0000256" key="4">
    <source>
        <dbReference type="ARBA" id="ARBA00022964"/>
    </source>
</evidence>
<proteinExistence type="predicted"/>
<dbReference type="GO" id="GO:0031418">
    <property type="term" value="F:L-ascorbic acid binding"/>
    <property type="evidence" value="ECO:0007669"/>
    <property type="project" value="UniProtKB-KW"/>
</dbReference>
<evidence type="ECO:0000256" key="2">
    <source>
        <dbReference type="ARBA" id="ARBA00022723"/>
    </source>
</evidence>
<dbReference type="PANTHER" id="PTHR10869:SF246">
    <property type="entry name" value="TRANSMEMBRANE PROLYL 4-HYDROXYLASE"/>
    <property type="match status" value="1"/>
</dbReference>
<dbReference type="Gene3D" id="2.60.120.620">
    <property type="entry name" value="q2cbj1_9rhob like domain"/>
    <property type="match status" value="1"/>
</dbReference>
<evidence type="ECO:0000313" key="9">
    <source>
        <dbReference type="Proteomes" id="UP000477680"/>
    </source>
</evidence>
<dbReference type="InterPro" id="IPR044862">
    <property type="entry name" value="Pro_4_hyd_alph_FE2OG_OXY"/>
</dbReference>
<feature type="domain" description="Fe2OG dioxygenase" evidence="7">
    <location>
        <begin position="93"/>
        <end position="203"/>
    </location>
</feature>
<dbReference type="GO" id="GO:0004656">
    <property type="term" value="F:procollagen-proline 4-dioxygenase activity"/>
    <property type="evidence" value="ECO:0007669"/>
    <property type="project" value="TreeGrafter"/>
</dbReference>
<gene>
    <name evidence="8" type="ORF">G3T16_11085</name>
</gene>
<evidence type="ECO:0000259" key="7">
    <source>
        <dbReference type="PROSITE" id="PS51471"/>
    </source>
</evidence>
<keyword evidence="9" id="KW-1185">Reference proteome</keyword>
<keyword evidence="6" id="KW-0408">Iron</keyword>
<keyword evidence="5" id="KW-0560">Oxidoreductase</keyword>
<dbReference type="SMART" id="SM00702">
    <property type="entry name" value="P4Hc"/>
    <property type="match status" value="1"/>
</dbReference>
<dbReference type="InterPro" id="IPR045054">
    <property type="entry name" value="P4HA-like"/>
</dbReference>
<dbReference type="RefSeq" id="WP_163495322.1">
    <property type="nucleotide sequence ID" value="NZ_CP048711.1"/>
</dbReference>
<dbReference type="GO" id="GO:0005506">
    <property type="term" value="F:iron ion binding"/>
    <property type="evidence" value="ECO:0007669"/>
    <property type="project" value="InterPro"/>
</dbReference>
<protein>
    <submittedName>
        <fullName evidence="8">2OG-Fe(II) oxygenase</fullName>
    </submittedName>
</protein>
<evidence type="ECO:0000313" key="8">
    <source>
        <dbReference type="EMBL" id="QIB65881.1"/>
    </source>
</evidence>
<dbReference type="PANTHER" id="PTHR10869">
    <property type="entry name" value="PROLYL 4-HYDROXYLASE ALPHA SUBUNIT"/>
    <property type="match status" value="1"/>
</dbReference>
<accession>A0A6C0U1G5</accession>
<evidence type="ECO:0000256" key="1">
    <source>
        <dbReference type="ARBA" id="ARBA00001961"/>
    </source>
</evidence>
<reference evidence="8 9" key="1">
    <citation type="submission" date="2020-02" db="EMBL/GenBank/DDBJ databases">
        <title>Genome sequencing for Kineobactrum sp. M2.</title>
        <authorList>
            <person name="Park S.-J."/>
        </authorList>
    </citation>
    <scope>NUCLEOTIDE SEQUENCE [LARGE SCALE GENOMIC DNA]</scope>
    <source>
        <strain evidence="8 9">M2</strain>
    </source>
</reference>